<keyword evidence="2" id="KW-1185">Reference proteome</keyword>
<name>A0A2Z4FM37_9DELT</name>
<accession>A0A2Z4FM37</accession>
<evidence type="ECO:0000313" key="2">
    <source>
        <dbReference type="Proteomes" id="UP000249799"/>
    </source>
</evidence>
<proteinExistence type="predicted"/>
<dbReference type="KEGG" id="bsed:DN745_11215"/>
<sequence>MMPSSGRISASPAKSMTRFFLPVRLLVVSRRTRRPPSPQTWRVVLSATIWDPRTHWGLGYPVDLGHAAGGVVKDIHQRFAVARGALAGLEYALINHPPVLVVIEFTKRVLVYTGCWVLQAARDCGCSG</sequence>
<gene>
    <name evidence="1" type="ORF">DN745_11215</name>
</gene>
<evidence type="ECO:0000313" key="1">
    <source>
        <dbReference type="EMBL" id="AWV89875.1"/>
    </source>
</evidence>
<protein>
    <submittedName>
        <fullName evidence="1">Uncharacterized protein</fullName>
    </submittedName>
</protein>
<dbReference type="Proteomes" id="UP000249799">
    <property type="component" value="Chromosome"/>
</dbReference>
<organism evidence="1 2">
    <name type="scientific">Bradymonas sediminis</name>
    <dbReference type="NCBI Taxonomy" id="1548548"/>
    <lineage>
        <taxon>Bacteria</taxon>
        <taxon>Deltaproteobacteria</taxon>
        <taxon>Bradymonadales</taxon>
        <taxon>Bradymonadaceae</taxon>
        <taxon>Bradymonas</taxon>
    </lineage>
</organism>
<dbReference type="EMBL" id="CP030032">
    <property type="protein sequence ID" value="AWV89875.1"/>
    <property type="molecule type" value="Genomic_DNA"/>
</dbReference>
<dbReference type="AlphaFoldDB" id="A0A2Z4FM37"/>
<reference evidence="1 2" key="1">
    <citation type="submission" date="2018-06" db="EMBL/GenBank/DDBJ databases">
        <title>Lujinxingia sediminis gen. nov. sp. nov., a new facultative anaerobic member of the class Deltaproteobacteria, and proposal of Lujinxingaceae fam. nov.</title>
        <authorList>
            <person name="Guo L.-Y."/>
            <person name="Li C.-M."/>
            <person name="Wang S."/>
            <person name="Du Z.-J."/>
        </authorList>
    </citation>
    <scope>NUCLEOTIDE SEQUENCE [LARGE SCALE GENOMIC DNA]</scope>
    <source>
        <strain evidence="1 2">FA350</strain>
    </source>
</reference>